<protein>
    <recommendedName>
        <fullName evidence="3">tRNA/rRNA methyltransferase SpoU type domain-containing protein</fullName>
    </recommendedName>
</protein>
<dbReference type="InterPro" id="IPR029028">
    <property type="entry name" value="Alpha/beta_knot_MTases"/>
</dbReference>
<sequence>MAARDTLFAAVTSPGAVSDVHFAFVWRCIQELIAHGPQPFYIGLGYSIWLRFALSGNCRLANWFDPAYWHLLRQGLERGDGERRKQCLAILRRSVYVAVSEKSSDSRLMVSECCTADENILDHYERYCTVFETILLGRYLNQVLACEDDLDLLSSQKSLVKREWLYTLLASALDPKIQDSNRKFIGNWIMRTGCRPDTSPPDFLRFFENNFLPWAQQGSLYTSTLKYRDHRVQCDHGIRLATYLESLLVGPATSDSCRSSIINAMLASITSKNSGNFAYAAVYVLEGLERAFGSTPPIRLTEMPIKTIAGLSSSPTLPEVARDYLRVFCSNILGHQREQMERPTDPPSRRDLLEKEAIEKCHKLRKALQDSGEVLDVHEPLQDIFSDLEYLEYPKSLLMMMPALILDPRFIRLASTSTTLAGDMALYVQKMQKLSETRVYLMPPLVQSIRSAVFLSPAAADLISLADVIISYTESLPEPSVDMKLEESTITLLQSSELASKQTFTYEHYFGDRRSVGIATLLDLISRLGRNHASILQDVLNRIVQRWAKQRNPPPTVGSWKSTLQLQTIILASEQLSQSWTAEQTGKYLRDLHYMLAIEPLPRYRYLLSWVVTRLYLRTPELQEKILLELTYKDHHSNPKYLASLMKIGVMLATAKDSREDFASKLISTLIPLAASSKVIIRHEAQWQIPGLTDHARTKGWSGVMESSAYMALDEYIRSLERFDDPPLERQLDRFDPMGDHNMTNLVQGNWFCLDTIERSTCSREDFEVLFEQDAKSALRLPASCIELGAALLVVRTGAATTSLDAHVAPAAESMVPSKAGESRALQTKGTAYLIQDDNATQGRPRNDIIVVASLVDNPYNLGGLSRVSEIFGASEMHLQNQNVTSNKDFTAVSVSSHLHFPILQLSAAKVATYLSEKRSEGWSIVCIEQTDRSVVLGSKECVLPEKVVLVIGSEKEGIPAVVLGECDLLVEIPQQGVTRSLNVQTAAGIVLFEYARQRRVRTAG</sequence>
<dbReference type="EMBL" id="ML995883">
    <property type="protein sequence ID" value="KAF2765820.1"/>
    <property type="molecule type" value="Genomic_DNA"/>
</dbReference>
<dbReference type="InterPro" id="IPR001537">
    <property type="entry name" value="SpoU_MeTrfase"/>
</dbReference>
<organism evidence="4 5">
    <name type="scientific">Teratosphaeria nubilosa</name>
    <dbReference type="NCBI Taxonomy" id="161662"/>
    <lineage>
        <taxon>Eukaryota</taxon>
        <taxon>Fungi</taxon>
        <taxon>Dikarya</taxon>
        <taxon>Ascomycota</taxon>
        <taxon>Pezizomycotina</taxon>
        <taxon>Dothideomycetes</taxon>
        <taxon>Dothideomycetidae</taxon>
        <taxon>Mycosphaerellales</taxon>
        <taxon>Teratosphaeriaceae</taxon>
        <taxon>Teratosphaeria</taxon>
    </lineage>
</organism>
<evidence type="ECO:0000313" key="5">
    <source>
        <dbReference type="Proteomes" id="UP000799436"/>
    </source>
</evidence>
<keyword evidence="5" id="KW-1185">Reference proteome</keyword>
<evidence type="ECO:0000256" key="1">
    <source>
        <dbReference type="ARBA" id="ARBA00022603"/>
    </source>
</evidence>
<dbReference type="PANTHER" id="PTHR12029">
    <property type="entry name" value="RNA METHYLTRANSFERASE"/>
    <property type="match status" value="1"/>
</dbReference>
<dbReference type="InterPro" id="IPR044748">
    <property type="entry name" value="Trm3/TARBP1_C"/>
</dbReference>
<dbReference type="GO" id="GO:0003723">
    <property type="term" value="F:RNA binding"/>
    <property type="evidence" value="ECO:0007669"/>
    <property type="project" value="InterPro"/>
</dbReference>
<dbReference type="SUPFAM" id="SSF75217">
    <property type="entry name" value="alpha/beta knot"/>
    <property type="match status" value="1"/>
</dbReference>
<dbReference type="AlphaFoldDB" id="A0A6G1KZF5"/>
<dbReference type="PANTHER" id="PTHR12029:SF11">
    <property type="entry name" value="METHYLTRANSFERASE TARBP1-RELATED"/>
    <property type="match status" value="1"/>
</dbReference>
<dbReference type="InterPro" id="IPR029026">
    <property type="entry name" value="tRNA_m1G_MTases_N"/>
</dbReference>
<dbReference type="CDD" id="cd18091">
    <property type="entry name" value="SpoU-like_TRM3-like"/>
    <property type="match status" value="1"/>
</dbReference>
<dbReference type="OrthoDB" id="241340at2759"/>
<evidence type="ECO:0000313" key="4">
    <source>
        <dbReference type="EMBL" id="KAF2765820.1"/>
    </source>
</evidence>
<accession>A0A6G1KZF5</accession>
<dbReference type="Gene3D" id="3.40.1280.10">
    <property type="match status" value="1"/>
</dbReference>
<dbReference type="GO" id="GO:0016423">
    <property type="term" value="F:tRNA (guanine) methyltransferase activity"/>
    <property type="evidence" value="ECO:0007669"/>
    <property type="project" value="InterPro"/>
</dbReference>
<proteinExistence type="predicted"/>
<name>A0A6G1KZF5_9PEZI</name>
<dbReference type="GO" id="GO:0030488">
    <property type="term" value="P:tRNA methylation"/>
    <property type="evidence" value="ECO:0007669"/>
    <property type="project" value="InterPro"/>
</dbReference>
<dbReference type="Proteomes" id="UP000799436">
    <property type="component" value="Unassembled WGS sequence"/>
</dbReference>
<evidence type="ECO:0000256" key="2">
    <source>
        <dbReference type="ARBA" id="ARBA00022679"/>
    </source>
</evidence>
<keyword evidence="1" id="KW-0489">Methyltransferase</keyword>
<dbReference type="InterPro" id="IPR045330">
    <property type="entry name" value="TRM3/TARBP1"/>
</dbReference>
<dbReference type="Pfam" id="PF00588">
    <property type="entry name" value="SpoU_methylase"/>
    <property type="match status" value="1"/>
</dbReference>
<keyword evidence="2" id="KW-0808">Transferase</keyword>
<gene>
    <name evidence="4" type="ORF">EJ03DRAFT_279355</name>
</gene>
<feature type="domain" description="tRNA/rRNA methyltransferase SpoU type" evidence="3">
    <location>
        <begin position="849"/>
        <end position="993"/>
    </location>
</feature>
<reference evidence="4" key="1">
    <citation type="journal article" date="2020" name="Stud. Mycol.">
        <title>101 Dothideomycetes genomes: a test case for predicting lifestyles and emergence of pathogens.</title>
        <authorList>
            <person name="Haridas S."/>
            <person name="Albert R."/>
            <person name="Binder M."/>
            <person name="Bloem J."/>
            <person name="Labutti K."/>
            <person name="Salamov A."/>
            <person name="Andreopoulos B."/>
            <person name="Baker S."/>
            <person name="Barry K."/>
            <person name="Bills G."/>
            <person name="Bluhm B."/>
            <person name="Cannon C."/>
            <person name="Castanera R."/>
            <person name="Culley D."/>
            <person name="Daum C."/>
            <person name="Ezra D."/>
            <person name="Gonzalez J."/>
            <person name="Henrissat B."/>
            <person name="Kuo A."/>
            <person name="Liang C."/>
            <person name="Lipzen A."/>
            <person name="Lutzoni F."/>
            <person name="Magnuson J."/>
            <person name="Mondo S."/>
            <person name="Nolan M."/>
            <person name="Ohm R."/>
            <person name="Pangilinan J."/>
            <person name="Park H.-J."/>
            <person name="Ramirez L."/>
            <person name="Alfaro M."/>
            <person name="Sun H."/>
            <person name="Tritt A."/>
            <person name="Yoshinaga Y."/>
            <person name="Zwiers L.-H."/>
            <person name="Turgeon B."/>
            <person name="Goodwin S."/>
            <person name="Spatafora J."/>
            <person name="Crous P."/>
            <person name="Grigoriev I."/>
        </authorList>
    </citation>
    <scope>NUCLEOTIDE SEQUENCE</scope>
    <source>
        <strain evidence="4">CBS 116005</strain>
    </source>
</reference>
<evidence type="ECO:0000259" key="3">
    <source>
        <dbReference type="Pfam" id="PF00588"/>
    </source>
</evidence>